<organism evidence="1 2">
    <name type="scientific">Stephania yunnanensis</name>
    <dbReference type="NCBI Taxonomy" id="152371"/>
    <lineage>
        <taxon>Eukaryota</taxon>
        <taxon>Viridiplantae</taxon>
        <taxon>Streptophyta</taxon>
        <taxon>Embryophyta</taxon>
        <taxon>Tracheophyta</taxon>
        <taxon>Spermatophyta</taxon>
        <taxon>Magnoliopsida</taxon>
        <taxon>Ranunculales</taxon>
        <taxon>Menispermaceae</taxon>
        <taxon>Menispermoideae</taxon>
        <taxon>Cissampelideae</taxon>
        <taxon>Stephania</taxon>
    </lineage>
</organism>
<dbReference type="AlphaFoldDB" id="A0AAP0P3I9"/>
<keyword evidence="2" id="KW-1185">Reference proteome</keyword>
<name>A0AAP0P3I9_9MAGN</name>
<dbReference type="EMBL" id="JBBNAF010000007">
    <property type="protein sequence ID" value="KAK9128814.1"/>
    <property type="molecule type" value="Genomic_DNA"/>
</dbReference>
<reference evidence="1 2" key="1">
    <citation type="submission" date="2024-01" db="EMBL/GenBank/DDBJ databases">
        <title>Genome assemblies of Stephania.</title>
        <authorList>
            <person name="Yang L."/>
        </authorList>
    </citation>
    <scope>NUCLEOTIDE SEQUENCE [LARGE SCALE GENOMIC DNA]</scope>
    <source>
        <strain evidence="1">YNDBR</strain>
        <tissue evidence="1">Leaf</tissue>
    </source>
</reference>
<dbReference type="Proteomes" id="UP001420932">
    <property type="component" value="Unassembled WGS sequence"/>
</dbReference>
<proteinExistence type="predicted"/>
<evidence type="ECO:0000313" key="1">
    <source>
        <dbReference type="EMBL" id="KAK9128814.1"/>
    </source>
</evidence>
<sequence length="60" mass="7055">MAGDCWTFSKEMFSPSLVRNFKFKEYIYFCTTVCVKRKNKYYAKKVAVLHALKSLPIPLI</sequence>
<comment type="caution">
    <text evidence="1">The sequence shown here is derived from an EMBL/GenBank/DDBJ whole genome shotgun (WGS) entry which is preliminary data.</text>
</comment>
<gene>
    <name evidence="1" type="ORF">Syun_017611</name>
</gene>
<evidence type="ECO:0000313" key="2">
    <source>
        <dbReference type="Proteomes" id="UP001420932"/>
    </source>
</evidence>
<protein>
    <submittedName>
        <fullName evidence="1">Uncharacterized protein</fullName>
    </submittedName>
</protein>
<accession>A0AAP0P3I9</accession>